<dbReference type="SUPFAM" id="SSF48371">
    <property type="entry name" value="ARM repeat"/>
    <property type="match status" value="1"/>
</dbReference>
<evidence type="ECO:0000313" key="2">
    <source>
        <dbReference type="Proteomes" id="UP000192758"/>
    </source>
</evidence>
<dbReference type="VEuPathDB" id="MicrosporidiaDB:EHP00_544"/>
<proteinExistence type="predicted"/>
<dbReference type="InterPro" id="IPR016024">
    <property type="entry name" value="ARM-type_fold"/>
</dbReference>
<organism evidence="1 2">
    <name type="scientific">Ecytonucleospora hepatopenaei</name>
    <dbReference type="NCBI Taxonomy" id="646526"/>
    <lineage>
        <taxon>Eukaryota</taxon>
        <taxon>Fungi</taxon>
        <taxon>Fungi incertae sedis</taxon>
        <taxon>Microsporidia</taxon>
        <taxon>Enterocytozoonidae</taxon>
        <taxon>Ecytonucleospora</taxon>
    </lineage>
</organism>
<dbReference type="OrthoDB" id="2189986at2759"/>
<dbReference type="AlphaFoldDB" id="A0A1W0E8M1"/>
<dbReference type="EMBL" id="MNPJ01000007">
    <property type="protein sequence ID" value="OQS55552.1"/>
    <property type="molecule type" value="Genomic_DNA"/>
</dbReference>
<name>A0A1W0E8M1_9MICR</name>
<comment type="caution">
    <text evidence="1">The sequence shown here is derived from an EMBL/GenBank/DDBJ whole genome shotgun (WGS) entry which is preliminary data.</text>
</comment>
<reference evidence="1 2" key="1">
    <citation type="journal article" date="2017" name="Environ. Microbiol.">
        <title>Decay of the glycolytic pathway and adaptation to intranuclear parasitism within Enterocytozoonidae microsporidia.</title>
        <authorList>
            <person name="Wiredu Boakye D."/>
            <person name="Jaroenlak P."/>
            <person name="Prachumwat A."/>
            <person name="Williams T.A."/>
            <person name="Bateman K.S."/>
            <person name="Itsathitphaisarn O."/>
            <person name="Sritunyalucksana K."/>
            <person name="Paszkiewicz K.H."/>
            <person name="Moore K.A."/>
            <person name="Stentiford G.D."/>
            <person name="Williams B.A."/>
        </authorList>
    </citation>
    <scope>NUCLEOTIDE SEQUENCE [LARGE SCALE GENOMIC DNA]</scope>
    <source>
        <strain evidence="1 2">TH1</strain>
    </source>
</reference>
<sequence length="567" mass="66846">MINLITYKDRINFINAGKIELDILLRFLKDENEFVRLTVIKKLMNSSNKNLYTIELLEKIHFLIVDTDNHVRLAFAELLKKFGDIHSKDKERLFDVNDIGIYIYAVEDEDFYVKKAVIESLRYFLIPQAINFLIELLNETNKELRTVVSSVLRECTEIKLREKIAIKPSDAHIQFILGCLKEKNVILFENVLFILINLYTENEKMFFYLFDLNFPDDALKYTVLAQLIENNVDVYINYINANVNYVLNSGKSMLDEEYFKQIFIFKCVLCKYSREKVKELKISPEVQENLKFIDFKLKQILLVNKETKEDSSSFLESEEIFRKIPERVPIEFVFELGKNTVDDTLKDIVCVNFATEISLNDFLDNCLNVISSDYQNSVKKQKLDDSDHSIIISDKESNCDILEEDSSFTDDSFDIYESIKLYKERCLEKNNECDQKTSETVENDCVIDNEIDFKHFILLLYADTKIMVKKNFYFAVSHFETKKYANRPFILSFKISFDENVRSKYFKNIKLVVFDNHNLEKVINYDLEENVTVEIYDEDIKQFGYFIGLKIGEKYMCLSDFETIDVI</sequence>
<evidence type="ECO:0000313" key="1">
    <source>
        <dbReference type="EMBL" id="OQS55552.1"/>
    </source>
</evidence>
<gene>
    <name evidence="1" type="ORF">EHP00_544</name>
</gene>
<protein>
    <submittedName>
        <fullName evidence="1">Uncharacterized protein</fullName>
    </submittedName>
</protein>
<accession>A0A1W0E8M1</accession>
<dbReference type="Proteomes" id="UP000192758">
    <property type="component" value="Unassembled WGS sequence"/>
</dbReference>
<dbReference type="InterPro" id="IPR011989">
    <property type="entry name" value="ARM-like"/>
</dbReference>
<keyword evidence="2" id="KW-1185">Reference proteome</keyword>
<dbReference type="Gene3D" id="1.25.10.10">
    <property type="entry name" value="Leucine-rich Repeat Variant"/>
    <property type="match status" value="1"/>
</dbReference>